<organism evidence="2 3">
    <name type="scientific">Papaver somniferum</name>
    <name type="common">Opium poppy</name>
    <dbReference type="NCBI Taxonomy" id="3469"/>
    <lineage>
        <taxon>Eukaryota</taxon>
        <taxon>Viridiplantae</taxon>
        <taxon>Streptophyta</taxon>
        <taxon>Embryophyta</taxon>
        <taxon>Tracheophyta</taxon>
        <taxon>Spermatophyta</taxon>
        <taxon>Magnoliopsida</taxon>
        <taxon>Ranunculales</taxon>
        <taxon>Papaveraceae</taxon>
        <taxon>Papaveroideae</taxon>
        <taxon>Papaver</taxon>
    </lineage>
</organism>
<proteinExistence type="predicted"/>
<protein>
    <submittedName>
        <fullName evidence="2">Uncharacterized protein</fullName>
    </submittedName>
</protein>
<evidence type="ECO:0000313" key="2">
    <source>
        <dbReference type="EMBL" id="RZC60470.1"/>
    </source>
</evidence>
<sequence length="56" mass="6534">MDHQSSCFLHESYKSRFSFSDPSPILLSSTHIIVILFNFFNLVLHSSRIVSHRKIL</sequence>
<dbReference type="Proteomes" id="UP000316621">
    <property type="component" value="Chromosome 5"/>
</dbReference>
<keyword evidence="1" id="KW-1133">Transmembrane helix</keyword>
<keyword evidence="3" id="KW-1185">Reference proteome</keyword>
<reference evidence="2 3" key="1">
    <citation type="journal article" date="2018" name="Science">
        <title>The opium poppy genome and morphinan production.</title>
        <authorList>
            <person name="Guo L."/>
            <person name="Winzer T."/>
            <person name="Yang X."/>
            <person name="Li Y."/>
            <person name="Ning Z."/>
            <person name="He Z."/>
            <person name="Teodor R."/>
            <person name="Lu Y."/>
            <person name="Bowser T.A."/>
            <person name="Graham I.A."/>
            <person name="Ye K."/>
        </authorList>
    </citation>
    <scope>NUCLEOTIDE SEQUENCE [LARGE SCALE GENOMIC DNA]</scope>
    <source>
        <strain evidence="3">cv. HN1</strain>
        <tissue evidence="2">Leaves</tissue>
    </source>
</reference>
<keyword evidence="1" id="KW-0472">Membrane</keyword>
<feature type="transmembrane region" description="Helical" evidence="1">
    <location>
        <begin position="25"/>
        <end position="44"/>
    </location>
</feature>
<keyword evidence="1" id="KW-0812">Transmembrane</keyword>
<accession>A0A4Y7JKA2</accession>
<evidence type="ECO:0000256" key="1">
    <source>
        <dbReference type="SAM" id="Phobius"/>
    </source>
</evidence>
<evidence type="ECO:0000313" key="3">
    <source>
        <dbReference type="Proteomes" id="UP000316621"/>
    </source>
</evidence>
<gene>
    <name evidence="2" type="ORF">C5167_022247</name>
</gene>
<dbReference type="AlphaFoldDB" id="A0A4Y7JKA2"/>
<dbReference type="EMBL" id="CM010719">
    <property type="protein sequence ID" value="RZC60470.1"/>
    <property type="molecule type" value="Genomic_DNA"/>
</dbReference>
<name>A0A4Y7JKA2_PAPSO</name>
<dbReference type="Gramene" id="RZC60470">
    <property type="protein sequence ID" value="RZC60470"/>
    <property type="gene ID" value="C5167_022247"/>
</dbReference>